<dbReference type="Pfam" id="PF01593">
    <property type="entry name" value="Amino_oxidase"/>
    <property type="match status" value="1"/>
</dbReference>
<dbReference type="GO" id="GO:0050660">
    <property type="term" value="F:flavin adenine dinucleotide binding"/>
    <property type="evidence" value="ECO:0007669"/>
    <property type="project" value="TreeGrafter"/>
</dbReference>
<dbReference type="OrthoDB" id="3971765at2"/>
<evidence type="ECO:0000259" key="2">
    <source>
        <dbReference type="Pfam" id="PF01593"/>
    </source>
</evidence>
<dbReference type="PANTHER" id="PTHR21197:SF0">
    <property type="entry name" value="UDP-GALACTOPYRANOSE MUTASE"/>
    <property type="match status" value="1"/>
</dbReference>
<organism evidence="3 4">
    <name type="scientific">Kitasatospora phosalacinea</name>
    <dbReference type="NCBI Taxonomy" id="2065"/>
    <lineage>
        <taxon>Bacteria</taxon>
        <taxon>Bacillati</taxon>
        <taxon>Actinomycetota</taxon>
        <taxon>Actinomycetes</taxon>
        <taxon>Kitasatosporales</taxon>
        <taxon>Streptomycetaceae</taxon>
        <taxon>Kitasatospora</taxon>
    </lineage>
</organism>
<dbReference type="RefSeq" id="WP_051778024.1">
    <property type="nucleotide sequence ID" value="NZ_BSRX01000026.1"/>
</dbReference>
<gene>
    <name evidence="3" type="ORF">Kpho01_43320</name>
</gene>
<dbReference type="NCBIfam" id="NF005547">
    <property type="entry name" value="PRK07208.1-3"/>
    <property type="match status" value="1"/>
</dbReference>
<comment type="caution">
    <text evidence="3">The sequence shown here is derived from an EMBL/GenBank/DDBJ whole genome shotgun (WGS) entry which is preliminary data.</text>
</comment>
<dbReference type="GO" id="GO:0008767">
    <property type="term" value="F:UDP-galactopyranose mutase activity"/>
    <property type="evidence" value="ECO:0007669"/>
    <property type="project" value="TreeGrafter"/>
</dbReference>
<dbReference type="GO" id="GO:0016491">
    <property type="term" value="F:oxidoreductase activity"/>
    <property type="evidence" value="ECO:0007669"/>
    <property type="project" value="InterPro"/>
</dbReference>
<dbReference type="NCBIfam" id="NF005545">
    <property type="entry name" value="PRK07208.1-1"/>
    <property type="match status" value="1"/>
</dbReference>
<dbReference type="NCBIfam" id="NF005548">
    <property type="entry name" value="PRK07208.1-4"/>
    <property type="match status" value="1"/>
</dbReference>
<dbReference type="InterPro" id="IPR036188">
    <property type="entry name" value="FAD/NAD-bd_sf"/>
</dbReference>
<feature type="domain" description="Amine oxidase" evidence="2">
    <location>
        <begin position="22"/>
        <end position="386"/>
    </location>
</feature>
<dbReference type="SUPFAM" id="SSF51971">
    <property type="entry name" value="Nucleotide-binding domain"/>
    <property type="match status" value="1"/>
</dbReference>
<evidence type="ECO:0000313" key="3">
    <source>
        <dbReference type="EMBL" id="GLW56321.1"/>
    </source>
</evidence>
<dbReference type="EMBL" id="BSRX01000026">
    <property type="protein sequence ID" value="GLW56321.1"/>
    <property type="molecule type" value="Genomic_DNA"/>
</dbReference>
<dbReference type="Gene3D" id="3.50.50.60">
    <property type="entry name" value="FAD/NAD(P)-binding domain"/>
    <property type="match status" value="1"/>
</dbReference>
<dbReference type="InterPro" id="IPR002937">
    <property type="entry name" value="Amino_oxidase"/>
</dbReference>
<dbReference type="Proteomes" id="UP001165143">
    <property type="component" value="Unassembled WGS sequence"/>
</dbReference>
<dbReference type="AlphaFoldDB" id="A0A9W6UNC1"/>
<reference evidence="3" key="1">
    <citation type="submission" date="2023-02" db="EMBL/GenBank/DDBJ databases">
        <title>Kitasatospora phosalacinea NBRC 14362.</title>
        <authorList>
            <person name="Ichikawa N."/>
            <person name="Sato H."/>
            <person name="Tonouchi N."/>
        </authorList>
    </citation>
    <scope>NUCLEOTIDE SEQUENCE</scope>
    <source>
        <strain evidence="3">NBRC 14362</strain>
    </source>
</reference>
<dbReference type="PRINTS" id="PR00419">
    <property type="entry name" value="ADXRDTASE"/>
</dbReference>
<dbReference type="PANTHER" id="PTHR21197">
    <property type="entry name" value="UDP-GALACTOPYRANOSE MUTASE"/>
    <property type="match status" value="1"/>
</dbReference>
<proteinExistence type="predicted"/>
<protein>
    <recommendedName>
        <fullName evidence="2">Amine oxidase domain-containing protein</fullName>
    </recommendedName>
</protein>
<name>A0A9W6UNC1_9ACTN</name>
<accession>A0A9W6UNC1</accession>
<evidence type="ECO:0000313" key="4">
    <source>
        <dbReference type="Proteomes" id="UP001165143"/>
    </source>
</evidence>
<feature type="region of interest" description="Disordered" evidence="1">
    <location>
        <begin position="474"/>
        <end position="509"/>
    </location>
</feature>
<sequence>MEPSDTQAEPKPGTVVIGAGPAGLTAAYDLTKHGFPARVFEADDVVGGISRTAERDGWRFDIGGHRFFTKVAAVEALWHEILPDEDFLLRPRMSRIFYRGRLFDYPLKAGNALKGLGVFEAARCIGSYFWARVRPPEDQSHFEGWVTARFGRRLFSIFFKTYTEKVWGMRTTELQADWAAQRIKNLSLMAAIKNAVLPSRNQKDITSLIEEFQYPKYGPGMMWETATDKVRAQGGTVETSTRVEKVTWEQGKGAVSVTVAGPGGEVSHVPAEHVVSSTPISHLVRIMEPAAPAEVIAAADDLRYRDFLTVALVVPEKDGFPDNWIYIHSPGVKVGRIQNFGSWSPYLVKEGRTCLGLEYFVNEGDELWNTTDEGLVALGTAELEQLGLTKPGRVEAGYAVRIHKAYPIYDDRYQAALEVIRAWLAGAVPNVHPVGRNGMHRYNNQDHSMMTALLTAENIRTGSAHDVWEVNVEEEYHEEGGDSERSTPAGTGRDAPFVPRQEAGGRASV</sequence>
<dbReference type="GO" id="GO:0005829">
    <property type="term" value="C:cytosol"/>
    <property type="evidence" value="ECO:0007669"/>
    <property type="project" value="TreeGrafter"/>
</dbReference>
<evidence type="ECO:0000256" key="1">
    <source>
        <dbReference type="SAM" id="MobiDB-lite"/>
    </source>
</evidence>